<feature type="compositionally biased region" description="Basic residues" evidence="1">
    <location>
        <begin position="44"/>
        <end position="53"/>
    </location>
</feature>
<accession>A0A8S5TDC2</accession>
<evidence type="ECO:0000256" key="1">
    <source>
        <dbReference type="SAM" id="MobiDB-lite"/>
    </source>
</evidence>
<dbReference type="EMBL" id="BK032807">
    <property type="protein sequence ID" value="DAF61301.1"/>
    <property type="molecule type" value="Genomic_DNA"/>
</dbReference>
<name>A0A8S5TDC2_9CAUD</name>
<reference evidence="2" key="1">
    <citation type="journal article" date="2021" name="Proc. Natl. Acad. Sci. U.S.A.">
        <title>A Catalog of Tens of Thousands of Viruses from Human Metagenomes Reveals Hidden Associations with Chronic Diseases.</title>
        <authorList>
            <person name="Tisza M.J."/>
            <person name="Buck C.B."/>
        </authorList>
    </citation>
    <scope>NUCLEOTIDE SEQUENCE</scope>
    <source>
        <strain evidence="2">CtkV91</strain>
    </source>
</reference>
<proteinExistence type="predicted"/>
<feature type="compositionally biased region" description="Polar residues" evidence="1">
    <location>
        <begin position="98"/>
        <end position="116"/>
    </location>
</feature>
<sequence length="350" mass="40232">MALQVTPSLIRVTILDQLDREVTLETPMNTREITNNSLNTRGRRHLRGARNSRRSTNIQPTPIIQTGKPGGRIHRLTGKRRPLRIHLSRQSKRERRIQSNTVRNLQTSPSNQADSLNQISRSGIGCINNMIRLIQRHLDSRSRLTSSRINTMESNQIHGATNRSTKSRGNQILQNTQTVIRVSPHKLVAYALLSHNLDRLRSKRRNINRRGRLNLTLTNNLGARNTRKNGTLHRAKNSRLLRRKLRQNTRIDSTVTNRTNHRTRKLKLPCRKKIVSHHKSSPRIIDKSIHKRDTLTSFNIINGGTPRKTAHTHATTTMVDQTLQSFRRLGKRLLIATRQESDRITGQTIL</sequence>
<feature type="region of interest" description="Disordered" evidence="1">
    <location>
        <begin position="88"/>
        <end position="116"/>
    </location>
</feature>
<feature type="compositionally biased region" description="Polar residues" evidence="1">
    <location>
        <begin position="54"/>
        <end position="64"/>
    </location>
</feature>
<evidence type="ECO:0000313" key="2">
    <source>
        <dbReference type="EMBL" id="DAF61301.1"/>
    </source>
</evidence>
<feature type="region of interest" description="Disordered" evidence="1">
    <location>
        <begin position="44"/>
        <end position="70"/>
    </location>
</feature>
<organism evidence="2">
    <name type="scientific">Siphoviridae sp. ctkV91</name>
    <dbReference type="NCBI Taxonomy" id="2827924"/>
    <lineage>
        <taxon>Viruses</taxon>
        <taxon>Duplodnaviria</taxon>
        <taxon>Heunggongvirae</taxon>
        <taxon>Uroviricota</taxon>
        <taxon>Caudoviricetes</taxon>
    </lineage>
</organism>
<protein>
    <submittedName>
        <fullName evidence="2">Uncharacterized protein</fullName>
    </submittedName>
</protein>